<evidence type="ECO:0000256" key="3">
    <source>
        <dbReference type="ARBA" id="ARBA00022692"/>
    </source>
</evidence>
<feature type="transmembrane region" description="Helical" evidence="6">
    <location>
        <begin position="86"/>
        <end position="108"/>
    </location>
</feature>
<reference evidence="8 9" key="1">
    <citation type="submission" date="2019-10" db="EMBL/GenBank/DDBJ databases">
        <title>Description of Paenibacillus pedi sp. nov.</title>
        <authorList>
            <person name="Carlier A."/>
            <person name="Qi S."/>
        </authorList>
    </citation>
    <scope>NUCLEOTIDE SEQUENCE [LARGE SCALE GENOMIC DNA]</scope>
    <source>
        <strain evidence="8 9">LMG 31457</strain>
    </source>
</reference>
<dbReference type="PANTHER" id="PTHR43496">
    <property type="entry name" value="PROTEIN LPLB"/>
    <property type="match status" value="1"/>
</dbReference>
<evidence type="ECO:0000256" key="2">
    <source>
        <dbReference type="ARBA" id="ARBA00022448"/>
    </source>
</evidence>
<dbReference type="SUPFAM" id="SSF161098">
    <property type="entry name" value="MetI-like"/>
    <property type="match status" value="1"/>
</dbReference>
<dbReference type="EMBL" id="WHNZ01000086">
    <property type="protein sequence ID" value="NOV04729.1"/>
    <property type="molecule type" value="Genomic_DNA"/>
</dbReference>
<keyword evidence="4 6" id="KW-1133">Transmembrane helix</keyword>
<comment type="similarity">
    <text evidence="6">Belongs to the binding-protein-dependent transport system permease family.</text>
</comment>
<dbReference type="RefSeq" id="WP_171687536.1">
    <property type="nucleotide sequence ID" value="NZ_WHNZ01000086.1"/>
</dbReference>
<dbReference type="PROSITE" id="PS50928">
    <property type="entry name" value="ABC_TM1"/>
    <property type="match status" value="1"/>
</dbReference>
<dbReference type="Pfam" id="PF00528">
    <property type="entry name" value="BPD_transp_1"/>
    <property type="match status" value="1"/>
</dbReference>
<feature type="transmembrane region" description="Helical" evidence="6">
    <location>
        <begin position="23"/>
        <end position="50"/>
    </location>
</feature>
<proteinExistence type="inferred from homology"/>
<keyword evidence="2 6" id="KW-0813">Transport</keyword>
<evidence type="ECO:0000313" key="9">
    <source>
        <dbReference type="Proteomes" id="UP000618579"/>
    </source>
</evidence>
<comment type="subcellular location">
    <subcellularLocation>
        <location evidence="6">Cell membrane</location>
        <topology evidence="6">Multi-pass membrane protein</topology>
    </subcellularLocation>
    <subcellularLocation>
        <location evidence="1">Membrane</location>
        <topology evidence="1">Multi-pass membrane protein</topology>
    </subcellularLocation>
</comment>
<evidence type="ECO:0000259" key="7">
    <source>
        <dbReference type="PROSITE" id="PS50928"/>
    </source>
</evidence>
<evidence type="ECO:0000256" key="6">
    <source>
        <dbReference type="RuleBase" id="RU363032"/>
    </source>
</evidence>
<feature type="transmembrane region" description="Helical" evidence="6">
    <location>
        <begin position="218"/>
        <end position="238"/>
    </location>
</feature>
<feature type="domain" description="ABC transmembrane type-1" evidence="7">
    <location>
        <begin position="83"/>
        <end position="299"/>
    </location>
</feature>
<organism evidence="8 9">
    <name type="scientific">Paenibacillus planticolens</name>
    <dbReference type="NCBI Taxonomy" id="2654976"/>
    <lineage>
        <taxon>Bacteria</taxon>
        <taxon>Bacillati</taxon>
        <taxon>Bacillota</taxon>
        <taxon>Bacilli</taxon>
        <taxon>Bacillales</taxon>
        <taxon>Paenibacillaceae</taxon>
        <taxon>Paenibacillus</taxon>
    </lineage>
</organism>
<comment type="caution">
    <text evidence="8">The sequence shown here is derived from an EMBL/GenBank/DDBJ whole genome shotgun (WGS) entry which is preliminary data.</text>
</comment>
<keyword evidence="3 6" id="KW-0812">Transmembrane</keyword>
<dbReference type="Gene3D" id="1.10.3720.10">
    <property type="entry name" value="MetI-like"/>
    <property type="match status" value="1"/>
</dbReference>
<dbReference type="InterPro" id="IPR000515">
    <property type="entry name" value="MetI-like"/>
</dbReference>
<feature type="transmembrane region" description="Helical" evidence="6">
    <location>
        <begin position="278"/>
        <end position="302"/>
    </location>
</feature>
<evidence type="ECO:0000256" key="1">
    <source>
        <dbReference type="ARBA" id="ARBA00004141"/>
    </source>
</evidence>
<dbReference type="Proteomes" id="UP000618579">
    <property type="component" value="Unassembled WGS sequence"/>
</dbReference>
<keyword evidence="5 6" id="KW-0472">Membrane</keyword>
<evidence type="ECO:0000313" key="8">
    <source>
        <dbReference type="EMBL" id="NOV04729.1"/>
    </source>
</evidence>
<dbReference type="PANTHER" id="PTHR43496:SF1">
    <property type="entry name" value="POLYGALACTURONAN_RHAMNOGALACTURONAN TRANSPORT SYSTEM PERMEASE PROTEIN YTEP"/>
    <property type="match status" value="1"/>
</dbReference>
<keyword evidence="9" id="KW-1185">Reference proteome</keyword>
<evidence type="ECO:0000256" key="4">
    <source>
        <dbReference type="ARBA" id="ARBA00022989"/>
    </source>
</evidence>
<gene>
    <name evidence="8" type="ORF">GC097_32690</name>
</gene>
<protein>
    <submittedName>
        <fullName evidence="8">ABC transporter permease subunit</fullName>
    </submittedName>
</protein>
<dbReference type="InterPro" id="IPR035906">
    <property type="entry name" value="MetI-like_sf"/>
</dbReference>
<sequence length="312" mass="35488">MDLREVDFMGMQGIVKELRTNKYIYIMLAPVLLYYAIFNYGPMYGAIIAFKDFSPALGIWGSPWSGFSHFVDFFNGIYFWRILKNTILISIYELVFGFPAPIILALLLNELRSAMFKRMIQTVTYMPHFISLVVICGILKDFTSSGGIITLIYEWITGRDLGESLLLQPEMFRTIFVSSGIYQHIGWGTIIYLAALTGIDMEQYEAAKMDGANRFRQMLHITIPGILPTVIIMLILNLGHMLSVSFEKIILLYTPVTYETADVISSYVYRIGLQDFNYSLSAAVGLFNSVINFIMVILANALSRKLNQTSLW</sequence>
<feature type="transmembrane region" description="Helical" evidence="6">
    <location>
        <begin position="129"/>
        <end position="156"/>
    </location>
</feature>
<accession>A0ABX2A0R3</accession>
<name>A0ABX2A0R3_9BACL</name>
<evidence type="ECO:0000256" key="5">
    <source>
        <dbReference type="ARBA" id="ARBA00023136"/>
    </source>
</evidence>
<dbReference type="CDD" id="cd06261">
    <property type="entry name" value="TM_PBP2"/>
    <property type="match status" value="1"/>
</dbReference>
<feature type="transmembrane region" description="Helical" evidence="6">
    <location>
        <begin position="176"/>
        <end position="197"/>
    </location>
</feature>